<dbReference type="GO" id="GO:0016887">
    <property type="term" value="F:ATP hydrolysis activity"/>
    <property type="evidence" value="ECO:0007669"/>
    <property type="project" value="InterPro"/>
</dbReference>
<comment type="subcellular location">
    <subcellularLocation>
        <location evidence="1">Cell membrane</location>
        <topology evidence="1">Peripheral membrane protein</topology>
    </subcellularLocation>
</comment>
<keyword evidence="3" id="KW-1003">Cell membrane</keyword>
<dbReference type="InterPro" id="IPR051535">
    <property type="entry name" value="Siderophore_ABC-ATPase"/>
</dbReference>
<evidence type="ECO:0000313" key="11">
    <source>
        <dbReference type="EMBL" id="PWW03292.1"/>
    </source>
</evidence>
<gene>
    <name evidence="11" type="ORF">DFQ01_107191</name>
</gene>
<dbReference type="OrthoDB" id="9787851at2"/>
<keyword evidence="6 11" id="KW-0067">ATP-binding</keyword>
<dbReference type="AlphaFoldDB" id="A0A2V2YU67"/>
<dbReference type="EMBL" id="QGTQ01000007">
    <property type="protein sequence ID" value="PWW03292.1"/>
    <property type="molecule type" value="Genomic_DNA"/>
</dbReference>
<evidence type="ECO:0000256" key="6">
    <source>
        <dbReference type="ARBA" id="ARBA00022840"/>
    </source>
</evidence>
<dbReference type="InterPro" id="IPR027417">
    <property type="entry name" value="P-loop_NTPase"/>
</dbReference>
<dbReference type="GO" id="GO:0005524">
    <property type="term" value="F:ATP binding"/>
    <property type="evidence" value="ECO:0007669"/>
    <property type="project" value="UniProtKB-KW"/>
</dbReference>
<dbReference type="InterPro" id="IPR017871">
    <property type="entry name" value="ABC_transporter-like_CS"/>
</dbReference>
<protein>
    <submittedName>
        <fullName evidence="11">Iron complex transport system ATP-binding protein</fullName>
    </submittedName>
</protein>
<evidence type="ECO:0000256" key="1">
    <source>
        <dbReference type="ARBA" id="ARBA00004202"/>
    </source>
</evidence>
<proteinExistence type="predicted"/>
<evidence type="ECO:0000256" key="3">
    <source>
        <dbReference type="ARBA" id="ARBA00022475"/>
    </source>
</evidence>
<evidence type="ECO:0000256" key="8">
    <source>
        <dbReference type="ARBA" id="ARBA00023065"/>
    </source>
</evidence>
<evidence type="ECO:0000256" key="4">
    <source>
        <dbReference type="ARBA" id="ARBA00022496"/>
    </source>
</evidence>
<dbReference type="CDD" id="cd03214">
    <property type="entry name" value="ABC_Iron-Siderophores_B12_Hemin"/>
    <property type="match status" value="1"/>
</dbReference>
<keyword evidence="8" id="KW-0406">Ion transport</keyword>
<dbReference type="Gene3D" id="3.40.50.300">
    <property type="entry name" value="P-loop containing nucleotide triphosphate hydrolases"/>
    <property type="match status" value="1"/>
</dbReference>
<evidence type="ECO:0000313" key="12">
    <source>
        <dbReference type="Proteomes" id="UP000246635"/>
    </source>
</evidence>
<organism evidence="11 12">
    <name type="scientific">Paenibacillus cellulosilyticus</name>
    <dbReference type="NCBI Taxonomy" id="375489"/>
    <lineage>
        <taxon>Bacteria</taxon>
        <taxon>Bacillati</taxon>
        <taxon>Bacillota</taxon>
        <taxon>Bacilli</taxon>
        <taxon>Bacillales</taxon>
        <taxon>Paenibacillaceae</taxon>
        <taxon>Paenibacillus</taxon>
    </lineage>
</organism>
<comment type="caution">
    <text evidence="11">The sequence shown here is derived from an EMBL/GenBank/DDBJ whole genome shotgun (WGS) entry which is preliminary data.</text>
</comment>
<dbReference type="SMART" id="SM00382">
    <property type="entry name" value="AAA"/>
    <property type="match status" value="1"/>
</dbReference>
<dbReference type="Pfam" id="PF00005">
    <property type="entry name" value="ABC_tran"/>
    <property type="match status" value="1"/>
</dbReference>
<keyword evidence="2" id="KW-0813">Transport</keyword>
<name>A0A2V2YU67_9BACL</name>
<dbReference type="Proteomes" id="UP000246635">
    <property type="component" value="Unassembled WGS sequence"/>
</dbReference>
<dbReference type="InterPro" id="IPR003439">
    <property type="entry name" value="ABC_transporter-like_ATP-bd"/>
</dbReference>
<evidence type="ECO:0000259" key="10">
    <source>
        <dbReference type="PROSITE" id="PS50893"/>
    </source>
</evidence>
<evidence type="ECO:0000256" key="5">
    <source>
        <dbReference type="ARBA" id="ARBA00022741"/>
    </source>
</evidence>
<dbReference type="GO" id="GO:0006826">
    <property type="term" value="P:iron ion transport"/>
    <property type="evidence" value="ECO:0007669"/>
    <property type="project" value="UniProtKB-KW"/>
</dbReference>
<keyword evidence="7" id="KW-0408">Iron</keyword>
<dbReference type="PANTHER" id="PTHR42771">
    <property type="entry name" value="IRON(3+)-HYDROXAMATE IMPORT ATP-BINDING PROTEIN FHUC"/>
    <property type="match status" value="1"/>
</dbReference>
<dbReference type="GO" id="GO:0005886">
    <property type="term" value="C:plasma membrane"/>
    <property type="evidence" value="ECO:0007669"/>
    <property type="project" value="UniProtKB-SubCell"/>
</dbReference>
<dbReference type="PROSITE" id="PS50893">
    <property type="entry name" value="ABC_TRANSPORTER_2"/>
    <property type="match status" value="1"/>
</dbReference>
<dbReference type="SUPFAM" id="SSF52540">
    <property type="entry name" value="P-loop containing nucleoside triphosphate hydrolases"/>
    <property type="match status" value="1"/>
</dbReference>
<sequence>MELKQVAFSYNKQVNSLSDVTVSIASNRITTIIGPNGSGKSTLLGVLARHLLPQSGSAILDGKVIADYKPREFARKLAVVHQMNEAPSDLTVEKLVAFGRMPHRTMWMPSGKEDDEAVDWAISMTNLQDKRKKRISEMSGGERQRVWIAMALAQRTPILLLDEPTTFLDMYYQYELLELVRKLNASLGLTIVMVLHDLNQAIRYSDYMLVMKDGELLHQGTPEQVVNEQSMKQIYGMNVVIRSDERTGLYMVPVGISE</sequence>
<keyword evidence="5" id="KW-0547">Nucleotide-binding</keyword>
<evidence type="ECO:0000256" key="2">
    <source>
        <dbReference type="ARBA" id="ARBA00022448"/>
    </source>
</evidence>
<accession>A0A2V2YU67</accession>
<reference evidence="11 12" key="1">
    <citation type="submission" date="2018-05" db="EMBL/GenBank/DDBJ databases">
        <title>Genomic Encyclopedia of Type Strains, Phase III (KMG-III): the genomes of soil and plant-associated and newly described type strains.</title>
        <authorList>
            <person name="Whitman W."/>
        </authorList>
    </citation>
    <scope>NUCLEOTIDE SEQUENCE [LARGE SCALE GENOMIC DNA]</scope>
    <source>
        <strain evidence="11 12">CECT 5696</strain>
    </source>
</reference>
<dbReference type="FunFam" id="3.40.50.300:FF:000134">
    <property type="entry name" value="Iron-enterobactin ABC transporter ATP-binding protein"/>
    <property type="match status" value="1"/>
</dbReference>
<dbReference type="RefSeq" id="WP_110044175.1">
    <property type="nucleotide sequence ID" value="NZ_CP054612.1"/>
</dbReference>
<keyword evidence="12" id="KW-1185">Reference proteome</keyword>
<keyword evidence="9" id="KW-0472">Membrane</keyword>
<dbReference type="InterPro" id="IPR003593">
    <property type="entry name" value="AAA+_ATPase"/>
</dbReference>
<dbReference type="PROSITE" id="PS00211">
    <property type="entry name" value="ABC_TRANSPORTER_1"/>
    <property type="match status" value="1"/>
</dbReference>
<feature type="domain" description="ABC transporter" evidence="10">
    <location>
        <begin position="1"/>
        <end position="238"/>
    </location>
</feature>
<keyword evidence="4" id="KW-0410">Iron transport</keyword>
<evidence type="ECO:0000256" key="9">
    <source>
        <dbReference type="ARBA" id="ARBA00023136"/>
    </source>
</evidence>
<dbReference type="PANTHER" id="PTHR42771:SF10">
    <property type="entry name" value="FERRICHROME TRANSPORT ATP-BINDING PROTEIN FHUC"/>
    <property type="match status" value="1"/>
</dbReference>
<evidence type="ECO:0000256" key="7">
    <source>
        <dbReference type="ARBA" id="ARBA00023004"/>
    </source>
</evidence>